<dbReference type="InParanoid" id="A0A2P6MUE3"/>
<feature type="transmembrane region" description="Helical" evidence="1">
    <location>
        <begin position="71"/>
        <end position="90"/>
    </location>
</feature>
<sequence length="322" mass="38002">MEGDHMTEEIEVPQCWCDYPWEGDTCEIAWKEDKRFMRVVLVYQILIPSLFMIETILCLREAYLTVRRTHACTVAVFTLSLAAVGTAVRAVSNAIDPHSIYGIMSKETFLYLSCLTVSSWLSCCTCVCLYWMEICKYRDYDKDGLFVRRLRPLLYFFLTIIWCTLFYVVHQTLKRSTITIIFMLITVVITNVYGWRIYHQLKGFRAEQAIHLRTRIFWYVISLTSEVVFYSFCTISVIKWTPFKYNFMITHFFNRAGEMVMVYGWILLFCRLDRREKFAPRLRSKHLLILGDKCEESTKEEADELKITGDGDRRLTNDDGDE</sequence>
<feature type="transmembrane region" description="Helical" evidence="1">
    <location>
        <begin position="153"/>
        <end position="170"/>
    </location>
</feature>
<keyword evidence="1" id="KW-0472">Membrane</keyword>
<keyword evidence="1" id="KW-1133">Transmembrane helix</keyword>
<name>A0A2P6MUE3_9EUKA</name>
<proteinExistence type="predicted"/>
<accession>A0A2P6MUE3</accession>
<dbReference type="Proteomes" id="UP000241769">
    <property type="component" value="Unassembled WGS sequence"/>
</dbReference>
<dbReference type="AlphaFoldDB" id="A0A2P6MUE3"/>
<feature type="transmembrane region" description="Helical" evidence="1">
    <location>
        <begin position="110"/>
        <end position="132"/>
    </location>
</feature>
<keyword evidence="1" id="KW-0812">Transmembrane</keyword>
<keyword evidence="3" id="KW-1185">Reference proteome</keyword>
<comment type="caution">
    <text evidence="2">The sequence shown here is derived from an EMBL/GenBank/DDBJ whole genome shotgun (WGS) entry which is preliminary data.</text>
</comment>
<protein>
    <submittedName>
        <fullName evidence="2">Uncharacterized protein</fullName>
    </submittedName>
</protein>
<evidence type="ECO:0000313" key="3">
    <source>
        <dbReference type="Proteomes" id="UP000241769"/>
    </source>
</evidence>
<evidence type="ECO:0000313" key="2">
    <source>
        <dbReference type="EMBL" id="PRP75341.1"/>
    </source>
</evidence>
<evidence type="ECO:0000256" key="1">
    <source>
        <dbReference type="SAM" id="Phobius"/>
    </source>
</evidence>
<gene>
    <name evidence="2" type="ORF">PROFUN_05652</name>
</gene>
<dbReference type="EMBL" id="MDYQ01000395">
    <property type="protein sequence ID" value="PRP75341.1"/>
    <property type="molecule type" value="Genomic_DNA"/>
</dbReference>
<feature type="transmembrane region" description="Helical" evidence="1">
    <location>
        <begin position="176"/>
        <end position="195"/>
    </location>
</feature>
<feature type="transmembrane region" description="Helical" evidence="1">
    <location>
        <begin position="216"/>
        <end position="240"/>
    </location>
</feature>
<reference evidence="2 3" key="1">
    <citation type="journal article" date="2018" name="Genome Biol. Evol.">
        <title>Multiple Roots of Fruiting Body Formation in Amoebozoa.</title>
        <authorList>
            <person name="Hillmann F."/>
            <person name="Forbes G."/>
            <person name="Novohradska S."/>
            <person name="Ferling I."/>
            <person name="Riege K."/>
            <person name="Groth M."/>
            <person name="Westermann M."/>
            <person name="Marz M."/>
            <person name="Spaller T."/>
            <person name="Winckler T."/>
            <person name="Schaap P."/>
            <person name="Glockner G."/>
        </authorList>
    </citation>
    <scope>NUCLEOTIDE SEQUENCE [LARGE SCALE GENOMIC DNA]</scope>
    <source>
        <strain evidence="2 3">Jena</strain>
    </source>
</reference>
<feature type="transmembrane region" description="Helical" evidence="1">
    <location>
        <begin position="252"/>
        <end position="272"/>
    </location>
</feature>
<feature type="transmembrane region" description="Helical" evidence="1">
    <location>
        <begin position="40"/>
        <end position="59"/>
    </location>
</feature>
<organism evidence="2 3">
    <name type="scientific">Planoprotostelium fungivorum</name>
    <dbReference type="NCBI Taxonomy" id="1890364"/>
    <lineage>
        <taxon>Eukaryota</taxon>
        <taxon>Amoebozoa</taxon>
        <taxon>Evosea</taxon>
        <taxon>Variosea</taxon>
        <taxon>Cavosteliida</taxon>
        <taxon>Cavosteliaceae</taxon>
        <taxon>Planoprotostelium</taxon>
    </lineage>
</organism>